<proteinExistence type="predicted"/>
<keyword evidence="2" id="KW-1185">Reference proteome</keyword>
<sequence>MGRIKLKNNKLQQQPATQCSFEHVTSAYVLLKQAAMCSPAPVKLSVVQGPRAYKSKKMWGMYPSKQ</sequence>
<accession>A0AAJ4XRU0</accession>
<reference evidence="1" key="1">
    <citation type="submission" date="2023-10" db="EMBL/GenBank/DDBJ databases">
        <authorList>
            <person name="Guldener U."/>
        </authorList>
    </citation>
    <scope>NUCLEOTIDE SEQUENCE</scope>
    <source>
        <strain evidence="1">Mp4</strain>
    </source>
</reference>
<dbReference type="Proteomes" id="UP001294444">
    <property type="component" value="Unassembled WGS sequence"/>
</dbReference>
<name>A0AAJ4XRU0_9BASI</name>
<evidence type="ECO:0000313" key="2">
    <source>
        <dbReference type="Proteomes" id="UP001294444"/>
    </source>
</evidence>
<protein>
    <submittedName>
        <fullName evidence="1">Uncharacterized protein</fullName>
    </submittedName>
</protein>
<dbReference type="AlphaFoldDB" id="A0AAJ4XRU0"/>
<gene>
    <name evidence="1" type="ORF">MEPE_04622</name>
</gene>
<evidence type="ECO:0000313" key="1">
    <source>
        <dbReference type="EMBL" id="SNX85913.1"/>
    </source>
</evidence>
<comment type="caution">
    <text evidence="1">The sequence shown here is derived from an EMBL/GenBank/DDBJ whole genome shotgun (WGS) entry which is preliminary data.</text>
</comment>
<dbReference type="EMBL" id="OAPG01000012">
    <property type="protein sequence ID" value="SNX85913.1"/>
    <property type="molecule type" value="Genomic_DNA"/>
</dbReference>
<organism evidence="1 2">
    <name type="scientific">Melanopsichium pennsylvanicum</name>
    <dbReference type="NCBI Taxonomy" id="63383"/>
    <lineage>
        <taxon>Eukaryota</taxon>
        <taxon>Fungi</taxon>
        <taxon>Dikarya</taxon>
        <taxon>Basidiomycota</taxon>
        <taxon>Ustilaginomycotina</taxon>
        <taxon>Ustilaginomycetes</taxon>
        <taxon>Ustilaginales</taxon>
        <taxon>Ustilaginaceae</taxon>
        <taxon>Melanopsichium</taxon>
    </lineage>
</organism>